<dbReference type="GO" id="GO:0004497">
    <property type="term" value="F:monooxygenase activity"/>
    <property type="evidence" value="ECO:0007669"/>
    <property type="project" value="UniProtKB-KW"/>
</dbReference>
<dbReference type="GO" id="GO:0016705">
    <property type="term" value="F:oxidoreductase activity, acting on paired donors, with incorporation or reduction of molecular oxygen"/>
    <property type="evidence" value="ECO:0007669"/>
    <property type="project" value="InterPro"/>
</dbReference>
<accession>A0A848DEN6</accession>
<protein>
    <submittedName>
        <fullName evidence="4">LLM class flavin-dependent oxidoreductase</fullName>
    </submittedName>
</protein>
<dbReference type="InterPro" id="IPR050766">
    <property type="entry name" value="Bact_Lucif_Oxidored"/>
</dbReference>
<keyword evidence="5" id="KW-1185">Reference proteome</keyword>
<keyword evidence="1" id="KW-0560">Oxidoreductase</keyword>
<dbReference type="InterPro" id="IPR036661">
    <property type="entry name" value="Luciferase-like_sf"/>
</dbReference>
<dbReference type="Gene3D" id="3.20.20.30">
    <property type="entry name" value="Luciferase-like domain"/>
    <property type="match status" value="1"/>
</dbReference>
<dbReference type="GO" id="GO:0005829">
    <property type="term" value="C:cytosol"/>
    <property type="evidence" value="ECO:0007669"/>
    <property type="project" value="TreeGrafter"/>
</dbReference>
<organism evidence="4 5">
    <name type="scientific">Pseudonocardia bannensis</name>
    <dbReference type="NCBI Taxonomy" id="630973"/>
    <lineage>
        <taxon>Bacteria</taxon>
        <taxon>Bacillati</taxon>
        <taxon>Actinomycetota</taxon>
        <taxon>Actinomycetes</taxon>
        <taxon>Pseudonocardiales</taxon>
        <taxon>Pseudonocardiaceae</taxon>
        <taxon>Pseudonocardia</taxon>
    </lineage>
</organism>
<dbReference type="SUPFAM" id="SSF51679">
    <property type="entry name" value="Bacterial luciferase-like"/>
    <property type="match status" value="1"/>
</dbReference>
<gene>
    <name evidence="4" type="ORF">HF519_05450</name>
</gene>
<evidence type="ECO:0000256" key="2">
    <source>
        <dbReference type="ARBA" id="ARBA00023033"/>
    </source>
</evidence>
<sequence>MEIGLYGFGEALPDPTTGAATSPQQRMAEVLEEVELAEQVGLDVFGVGEHHRPEMFVSNPAVVLAAAAARTSRIRLTSAVSVLGSADPVRLFQDFALLDVLSDGRAELMVGRGAFVESFPLFGRQAQDSDALFVENLELLLRLREDPPVTWSGRFRPALEAAAVYPRPVRGTLPVWVGVGGTPSSALRAGRLGLPMALALIGGRPGHGLASLTAHREGARQSGSGPLPVGINTHGFVAPTSQAAADDFFPHYAGYFNAIFGERGMPPLTRERFDAAVTDHGLPVVGSPAQVVEAILGHHELFGHTRYLMQTSIGSVPHRLVMRSIELLGTEVAPAVRDELRRRDRGTERAPSVR</sequence>
<dbReference type="Pfam" id="PF00296">
    <property type="entry name" value="Bac_luciferase"/>
    <property type="match status" value="1"/>
</dbReference>
<dbReference type="InterPro" id="IPR011251">
    <property type="entry name" value="Luciferase-like_dom"/>
</dbReference>
<dbReference type="AlphaFoldDB" id="A0A848DEN6"/>
<dbReference type="EMBL" id="JAAXKZ010000012">
    <property type="protein sequence ID" value="NMH91044.1"/>
    <property type="molecule type" value="Genomic_DNA"/>
</dbReference>
<proteinExistence type="predicted"/>
<dbReference type="PANTHER" id="PTHR30137">
    <property type="entry name" value="LUCIFERASE-LIKE MONOOXYGENASE"/>
    <property type="match status" value="1"/>
</dbReference>
<evidence type="ECO:0000256" key="1">
    <source>
        <dbReference type="ARBA" id="ARBA00023002"/>
    </source>
</evidence>
<evidence type="ECO:0000259" key="3">
    <source>
        <dbReference type="Pfam" id="PF00296"/>
    </source>
</evidence>
<feature type="domain" description="Luciferase-like" evidence="3">
    <location>
        <begin position="17"/>
        <end position="303"/>
    </location>
</feature>
<name>A0A848DEN6_9PSEU</name>
<keyword evidence="2" id="KW-0503">Monooxygenase</keyword>
<evidence type="ECO:0000313" key="5">
    <source>
        <dbReference type="Proteomes" id="UP000586918"/>
    </source>
</evidence>
<evidence type="ECO:0000313" key="4">
    <source>
        <dbReference type="EMBL" id="NMH91044.1"/>
    </source>
</evidence>
<comment type="caution">
    <text evidence="4">The sequence shown here is derived from an EMBL/GenBank/DDBJ whole genome shotgun (WGS) entry which is preliminary data.</text>
</comment>
<reference evidence="4 5" key="1">
    <citation type="submission" date="2020-04" db="EMBL/GenBank/DDBJ databases">
        <authorList>
            <person name="Klaysubun C."/>
            <person name="Duangmal K."/>
            <person name="Lipun K."/>
        </authorList>
    </citation>
    <scope>NUCLEOTIDE SEQUENCE [LARGE SCALE GENOMIC DNA]</scope>
    <source>
        <strain evidence="4 5">DSM 45300</strain>
    </source>
</reference>
<dbReference type="PANTHER" id="PTHR30137:SF8">
    <property type="entry name" value="BLR5498 PROTEIN"/>
    <property type="match status" value="1"/>
</dbReference>
<dbReference type="Proteomes" id="UP000586918">
    <property type="component" value="Unassembled WGS sequence"/>
</dbReference>